<dbReference type="EMBL" id="DXBY01000313">
    <property type="protein sequence ID" value="HIZ37702.1"/>
    <property type="molecule type" value="Genomic_DNA"/>
</dbReference>
<dbReference type="InterPro" id="IPR002792">
    <property type="entry name" value="TRAM_dom"/>
</dbReference>
<protein>
    <submittedName>
        <fullName evidence="6">Methyltransferase</fullName>
    </submittedName>
</protein>
<dbReference type="PROSITE" id="PS51687">
    <property type="entry name" value="SAM_MT_RNA_M5U"/>
    <property type="match status" value="1"/>
</dbReference>
<name>A0A9D2J6A2_9MICO</name>
<dbReference type="AlphaFoldDB" id="A0A9D2J6A2"/>
<dbReference type="Proteomes" id="UP000824037">
    <property type="component" value="Unassembled WGS sequence"/>
</dbReference>
<evidence type="ECO:0000256" key="1">
    <source>
        <dbReference type="ARBA" id="ARBA00022603"/>
    </source>
</evidence>
<evidence type="ECO:0000256" key="4">
    <source>
        <dbReference type="PROSITE-ProRule" id="PRU01024"/>
    </source>
</evidence>
<dbReference type="PROSITE" id="PS50926">
    <property type="entry name" value="TRAM"/>
    <property type="match status" value="1"/>
</dbReference>
<evidence type="ECO:0000313" key="7">
    <source>
        <dbReference type="Proteomes" id="UP000824037"/>
    </source>
</evidence>
<dbReference type="SUPFAM" id="SSF53335">
    <property type="entry name" value="S-adenosyl-L-methionine-dependent methyltransferases"/>
    <property type="match status" value="1"/>
</dbReference>
<keyword evidence="1 4" id="KW-0489">Methyltransferase</keyword>
<dbReference type="Pfam" id="PF05958">
    <property type="entry name" value="tRNA_U5-meth_tr"/>
    <property type="match status" value="1"/>
</dbReference>
<reference evidence="6" key="2">
    <citation type="submission" date="2021-04" db="EMBL/GenBank/DDBJ databases">
        <authorList>
            <person name="Gilroy R."/>
        </authorList>
    </citation>
    <scope>NUCLEOTIDE SEQUENCE</scope>
    <source>
        <strain evidence="6">ChiGjej4B4-7305</strain>
    </source>
</reference>
<dbReference type="PANTHER" id="PTHR11061">
    <property type="entry name" value="RNA M5U METHYLTRANSFERASE"/>
    <property type="match status" value="1"/>
</dbReference>
<evidence type="ECO:0000256" key="2">
    <source>
        <dbReference type="ARBA" id="ARBA00022679"/>
    </source>
</evidence>
<keyword evidence="2 4" id="KW-0808">Transferase</keyword>
<dbReference type="PANTHER" id="PTHR11061:SF30">
    <property type="entry name" value="TRNA (URACIL(54)-C(5))-METHYLTRANSFERASE"/>
    <property type="match status" value="1"/>
</dbReference>
<dbReference type="InterPro" id="IPR012340">
    <property type="entry name" value="NA-bd_OB-fold"/>
</dbReference>
<dbReference type="CDD" id="cd02440">
    <property type="entry name" value="AdoMet_MTases"/>
    <property type="match status" value="1"/>
</dbReference>
<dbReference type="Gene3D" id="3.40.50.150">
    <property type="entry name" value="Vaccinia Virus protein VP39"/>
    <property type="match status" value="1"/>
</dbReference>
<dbReference type="InterPro" id="IPR029063">
    <property type="entry name" value="SAM-dependent_MTases_sf"/>
</dbReference>
<evidence type="ECO:0000259" key="5">
    <source>
        <dbReference type="PROSITE" id="PS50926"/>
    </source>
</evidence>
<dbReference type="GO" id="GO:0070475">
    <property type="term" value="P:rRNA base methylation"/>
    <property type="evidence" value="ECO:0007669"/>
    <property type="project" value="TreeGrafter"/>
</dbReference>
<feature type="binding site" evidence="4">
    <location>
        <position position="265"/>
    </location>
    <ligand>
        <name>S-adenosyl-L-methionine</name>
        <dbReference type="ChEBI" id="CHEBI:59789"/>
    </ligand>
</feature>
<feature type="binding site" evidence="4">
    <location>
        <position position="331"/>
    </location>
    <ligand>
        <name>S-adenosyl-L-methionine</name>
        <dbReference type="ChEBI" id="CHEBI:59789"/>
    </ligand>
</feature>
<feature type="binding site" evidence="4">
    <location>
        <position position="289"/>
    </location>
    <ligand>
        <name>S-adenosyl-L-methionine</name>
        <dbReference type="ChEBI" id="CHEBI:59789"/>
    </ligand>
</feature>
<comment type="caution">
    <text evidence="6">The sequence shown here is derived from an EMBL/GenBank/DDBJ whole genome shotgun (WGS) entry which is preliminary data.</text>
</comment>
<proteinExistence type="inferred from homology"/>
<gene>
    <name evidence="6" type="ORF">H9815_18145</name>
</gene>
<dbReference type="Gene3D" id="2.40.50.140">
    <property type="entry name" value="Nucleic acid-binding proteins"/>
    <property type="match status" value="1"/>
</dbReference>
<feature type="active site" description="Nucleophile" evidence="4">
    <location>
        <position position="358"/>
    </location>
</feature>
<accession>A0A9D2J6A2</accession>
<comment type="similarity">
    <text evidence="4">Belongs to the class I-like SAM-binding methyltransferase superfamily. RNA M5U methyltransferase family.</text>
</comment>
<evidence type="ECO:0000313" key="6">
    <source>
        <dbReference type="EMBL" id="HIZ37702.1"/>
    </source>
</evidence>
<dbReference type="GO" id="GO:0070041">
    <property type="term" value="F:rRNA (uridine-C5-)-methyltransferase activity"/>
    <property type="evidence" value="ECO:0007669"/>
    <property type="project" value="TreeGrafter"/>
</dbReference>
<sequence length="411" mass="43962">MEQIVELTAGPAVHGGHCLARLEGRVVFLRHAIPGERVRARLTDTRKKGHWRADAVEILEPSAQRVPQVWPEAGPGGVGGGELGHIDLPGQLEWKRAVVDDALARIAHLPAEHPARTGLRVHHPPGEAARGGLGYRTRIELIADGAGHAGMYRHRSHEVLPLTQMPLAAPGIDLEELLSTRWRPGARIEAVAPSAGEPLVLVDGEPHRGRRRVVREQVNTAEGVWGYRVDAAGFWQVHRYAGQVLVTAVLAAADLATGETVLDLYSGAGLLSLPLADAVGSAGAVHAVEADPRAGRNARRNAHSRDQLRLHDSPTEAALATLPRADVVVLDPPRSGAGRTVMTELTGGRPRRIVYVACDPAALARDLGYARETGYEVTALTGYDLFCHTHHVECVAVLEPGVPVASASQVR</sequence>
<reference evidence="6" key="1">
    <citation type="journal article" date="2021" name="PeerJ">
        <title>Extensive microbial diversity within the chicken gut microbiome revealed by metagenomics and culture.</title>
        <authorList>
            <person name="Gilroy R."/>
            <person name="Ravi A."/>
            <person name="Getino M."/>
            <person name="Pursley I."/>
            <person name="Horton D.L."/>
            <person name="Alikhan N.F."/>
            <person name="Baker D."/>
            <person name="Gharbi K."/>
            <person name="Hall N."/>
            <person name="Watson M."/>
            <person name="Adriaenssens E.M."/>
            <person name="Foster-Nyarko E."/>
            <person name="Jarju S."/>
            <person name="Secka A."/>
            <person name="Antonio M."/>
            <person name="Oren A."/>
            <person name="Chaudhuri R.R."/>
            <person name="La Ragione R."/>
            <person name="Hildebrand F."/>
            <person name="Pallen M.J."/>
        </authorList>
    </citation>
    <scope>NUCLEOTIDE SEQUENCE</scope>
    <source>
        <strain evidence="6">ChiGjej4B4-7305</strain>
    </source>
</reference>
<dbReference type="InterPro" id="IPR010280">
    <property type="entry name" value="U5_MeTrfase_fam"/>
</dbReference>
<evidence type="ECO:0000256" key="3">
    <source>
        <dbReference type="ARBA" id="ARBA00022691"/>
    </source>
</evidence>
<feature type="binding site" evidence="4">
    <location>
        <position position="236"/>
    </location>
    <ligand>
        <name>S-adenosyl-L-methionine</name>
        <dbReference type="ChEBI" id="CHEBI:59789"/>
    </ligand>
</feature>
<organism evidence="6 7">
    <name type="scientific">Candidatus Ruania gallistercoris</name>
    <dbReference type="NCBI Taxonomy" id="2838746"/>
    <lineage>
        <taxon>Bacteria</taxon>
        <taxon>Bacillati</taxon>
        <taxon>Actinomycetota</taxon>
        <taxon>Actinomycetes</taxon>
        <taxon>Micrococcales</taxon>
        <taxon>Ruaniaceae</taxon>
        <taxon>Ruania</taxon>
    </lineage>
</organism>
<dbReference type="SUPFAM" id="SSF50249">
    <property type="entry name" value="Nucleic acid-binding proteins"/>
    <property type="match status" value="1"/>
</dbReference>
<feature type="domain" description="TRAM" evidence="5">
    <location>
        <begin position="1"/>
        <end position="57"/>
    </location>
</feature>
<keyword evidence="3 4" id="KW-0949">S-adenosyl-L-methionine</keyword>